<name>A0A9D5AT73_PEA</name>
<comment type="caution">
    <text evidence="3">The sequence shown here is derived from an EMBL/GenBank/DDBJ whole genome shotgun (WGS) entry which is preliminary data.</text>
</comment>
<keyword evidence="4" id="KW-1185">Reference proteome</keyword>
<dbReference type="InterPro" id="IPR013126">
    <property type="entry name" value="Hsp_70_fam"/>
</dbReference>
<dbReference type="PANTHER" id="PTHR33181">
    <property type="entry name" value="OS01G0778500 PROTEIN"/>
    <property type="match status" value="1"/>
</dbReference>
<dbReference type="PANTHER" id="PTHR33181:SF7">
    <property type="entry name" value="OS07G0572400 PROTEIN"/>
    <property type="match status" value="1"/>
</dbReference>
<keyword evidence="2" id="KW-0067">ATP-binding</keyword>
<keyword evidence="1" id="KW-0547">Nucleotide-binding</keyword>
<evidence type="ECO:0000256" key="1">
    <source>
        <dbReference type="ARBA" id="ARBA00022741"/>
    </source>
</evidence>
<evidence type="ECO:0000313" key="3">
    <source>
        <dbReference type="EMBL" id="KAI5423472.1"/>
    </source>
</evidence>
<proteinExistence type="predicted"/>
<protein>
    <submittedName>
        <fullName evidence="3">Uncharacterized protein</fullName>
    </submittedName>
</protein>
<reference evidence="3 4" key="1">
    <citation type="journal article" date="2022" name="Nat. Genet.">
        <title>Improved pea reference genome and pan-genome highlight genomic features and evolutionary characteristics.</title>
        <authorList>
            <person name="Yang T."/>
            <person name="Liu R."/>
            <person name="Luo Y."/>
            <person name="Hu S."/>
            <person name="Wang D."/>
            <person name="Wang C."/>
            <person name="Pandey M.K."/>
            <person name="Ge S."/>
            <person name="Xu Q."/>
            <person name="Li N."/>
            <person name="Li G."/>
            <person name="Huang Y."/>
            <person name="Saxena R.K."/>
            <person name="Ji Y."/>
            <person name="Li M."/>
            <person name="Yan X."/>
            <person name="He Y."/>
            <person name="Liu Y."/>
            <person name="Wang X."/>
            <person name="Xiang C."/>
            <person name="Varshney R.K."/>
            <person name="Ding H."/>
            <person name="Gao S."/>
            <person name="Zong X."/>
        </authorList>
    </citation>
    <scope>NUCLEOTIDE SEQUENCE [LARGE SCALE GENOMIC DNA]</scope>
    <source>
        <strain evidence="3 4">cv. Zhongwan 6</strain>
    </source>
</reference>
<dbReference type="SUPFAM" id="SSF100920">
    <property type="entry name" value="Heat shock protein 70kD (HSP70), peptide-binding domain"/>
    <property type="match status" value="1"/>
</dbReference>
<dbReference type="Gene3D" id="2.60.34.10">
    <property type="entry name" value="Substrate Binding Domain Of DNAk, Chain A, domain 1"/>
    <property type="match status" value="1"/>
</dbReference>
<evidence type="ECO:0000313" key="4">
    <source>
        <dbReference type="Proteomes" id="UP001058974"/>
    </source>
</evidence>
<dbReference type="GO" id="GO:0005524">
    <property type="term" value="F:ATP binding"/>
    <property type="evidence" value="ECO:0007669"/>
    <property type="project" value="UniProtKB-KW"/>
</dbReference>
<dbReference type="Proteomes" id="UP001058974">
    <property type="component" value="Chromosome 4"/>
</dbReference>
<dbReference type="InterPro" id="IPR029047">
    <property type="entry name" value="HSP70_peptide-bd_sf"/>
</dbReference>
<dbReference type="Pfam" id="PF00012">
    <property type="entry name" value="HSP70"/>
    <property type="match status" value="1"/>
</dbReference>
<accession>A0A9D5AT73</accession>
<dbReference type="GO" id="GO:0140662">
    <property type="term" value="F:ATP-dependent protein folding chaperone"/>
    <property type="evidence" value="ECO:0007669"/>
    <property type="project" value="InterPro"/>
</dbReference>
<evidence type="ECO:0000256" key="2">
    <source>
        <dbReference type="ARBA" id="ARBA00022840"/>
    </source>
</evidence>
<gene>
    <name evidence="3" type="ORF">KIW84_046433</name>
</gene>
<dbReference type="AlphaFoldDB" id="A0A9D5AT73"/>
<dbReference type="EMBL" id="JAMSHJ010000004">
    <property type="protein sequence ID" value="KAI5423472.1"/>
    <property type="molecule type" value="Genomic_DNA"/>
</dbReference>
<organism evidence="3 4">
    <name type="scientific">Pisum sativum</name>
    <name type="common">Garden pea</name>
    <name type="synonym">Lathyrus oleraceus</name>
    <dbReference type="NCBI Taxonomy" id="3888"/>
    <lineage>
        <taxon>Eukaryota</taxon>
        <taxon>Viridiplantae</taxon>
        <taxon>Streptophyta</taxon>
        <taxon>Embryophyta</taxon>
        <taxon>Tracheophyta</taxon>
        <taxon>Spermatophyta</taxon>
        <taxon>Magnoliopsida</taxon>
        <taxon>eudicotyledons</taxon>
        <taxon>Gunneridae</taxon>
        <taxon>Pentapetalae</taxon>
        <taxon>rosids</taxon>
        <taxon>fabids</taxon>
        <taxon>Fabales</taxon>
        <taxon>Fabaceae</taxon>
        <taxon>Papilionoideae</taxon>
        <taxon>50 kb inversion clade</taxon>
        <taxon>NPAAA clade</taxon>
        <taxon>Hologalegina</taxon>
        <taxon>IRL clade</taxon>
        <taxon>Fabeae</taxon>
        <taxon>Lathyrus</taxon>
    </lineage>
</organism>
<sequence>MPAHKDLLFTTTHDYQTEALIPVYEGGEGKQPEENHLLGYFKIMAIPDALKGVPEITAVPVMPMVDDAHGWCAEALHRTFGDTMDLVTLNKGTRRGMYILYEDVKSCPYEDVQILWSILDDGASSSSLSEPPSEYNSSSNLHLSPFLSNFNHPSSGFDIELVDCDAWGVSSVVTQAWQQGGLAASEASSCGQHVIDESLDAHSTEVHNELDSEDIDNMRVRASLFCKLGRSSIVPWSLKSII</sequence>
<dbReference type="Gramene" id="Psat04G0643300-T1">
    <property type="protein sequence ID" value="KAI5423472.1"/>
    <property type="gene ID" value="KIW84_046433"/>
</dbReference>